<keyword evidence="4" id="KW-0997">Cell inner membrane</keyword>
<evidence type="ECO:0000313" key="10">
    <source>
        <dbReference type="Proteomes" id="UP001139308"/>
    </source>
</evidence>
<dbReference type="Proteomes" id="UP001139308">
    <property type="component" value="Unassembled WGS sequence"/>
</dbReference>
<dbReference type="AlphaFoldDB" id="A0A9X1UGE9"/>
<name>A0A9X1UGE9_9BURK</name>
<evidence type="ECO:0000256" key="6">
    <source>
        <dbReference type="ARBA" id="ARBA00022840"/>
    </source>
</evidence>
<comment type="caution">
    <text evidence="9">The sequence shown here is derived from an EMBL/GenBank/DDBJ whole genome shotgun (WGS) entry which is preliminary data.</text>
</comment>
<dbReference type="PROSITE" id="PS50893">
    <property type="entry name" value="ABC_TRANSPORTER_2"/>
    <property type="match status" value="1"/>
</dbReference>
<dbReference type="InterPro" id="IPR003593">
    <property type="entry name" value="AAA+_ATPase"/>
</dbReference>
<evidence type="ECO:0000256" key="5">
    <source>
        <dbReference type="ARBA" id="ARBA00022741"/>
    </source>
</evidence>
<reference evidence="9" key="1">
    <citation type="submission" date="2022-01" db="EMBL/GenBank/DDBJ databases">
        <title>Genome sequence and assembly of Parabukholderia sp. RG36.</title>
        <authorList>
            <person name="Chhetri G."/>
        </authorList>
    </citation>
    <scope>NUCLEOTIDE SEQUENCE</scope>
    <source>
        <strain evidence="9">RG36</strain>
    </source>
</reference>
<keyword evidence="4" id="KW-0472">Membrane</keyword>
<dbReference type="PANTHER" id="PTHR42734">
    <property type="entry name" value="METAL TRANSPORT SYSTEM ATP-BINDING PROTEIN TM_0124-RELATED"/>
    <property type="match status" value="1"/>
</dbReference>
<dbReference type="CDD" id="cd03235">
    <property type="entry name" value="ABC_Metallic_Cations"/>
    <property type="match status" value="1"/>
</dbReference>
<feature type="compositionally biased region" description="Low complexity" evidence="7">
    <location>
        <begin position="1"/>
        <end position="24"/>
    </location>
</feature>
<organism evidence="9 10">
    <name type="scientific">Paraburkholderia tagetis</name>
    <dbReference type="NCBI Taxonomy" id="2913261"/>
    <lineage>
        <taxon>Bacteria</taxon>
        <taxon>Pseudomonadati</taxon>
        <taxon>Pseudomonadota</taxon>
        <taxon>Betaproteobacteria</taxon>
        <taxon>Burkholderiales</taxon>
        <taxon>Burkholderiaceae</taxon>
        <taxon>Paraburkholderia</taxon>
    </lineage>
</organism>
<dbReference type="EMBL" id="JAKLJA010000003">
    <property type="protein sequence ID" value="MCG5072908.1"/>
    <property type="molecule type" value="Genomic_DNA"/>
</dbReference>
<feature type="region of interest" description="Disordered" evidence="7">
    <location>
        <begin position="297"/>
        <end position="341"/>
    </location>
</feature>
<dbReference type="Pfam" id="PF00005">
    <property type="entry name" value="ABC_tran"/>
    <property type="match status" value="1"/>
</dbReference>
<evidence type="ECO:0000313" key="9">
    <source>
        <dbReference type="EMBL" id="MCG5072908.1"/>
    </source>
</evidence>
<feature type="region of interest" description="Disordered" evidence="7">
    <location>
        <begin position="1"/>
        <end position="40"/>
    </location>
</feature>
<dbReference type="GO" id="GO:0005524">
    <property type="term" value="F:ATP binding"/>
    <property type="evidence" value="ECO:0007669"/>
    <property type="project" value="UniProtKB-KW"/>
</dbReference>
<dbReference type="GO" id="GO:0016887">
    <property type="term" value="F:ATP hydrolysis activity"/>
    <property type="evidence" value="ECO:0007669"/>
    <property type="project" value="InterPro"/>
</dbReference>
<dbReference type="PANTHER" id="PTHR42734:SF17">
    <property type="entry name" value="METAL TRANSPORT SYSTEM ATP-BINDING PROTEIN TM_0124-RELATED"/>
    <property type="match status" value="1"/>
</dbReference>
<dbReference type="InterPro" id="IPR050153">
    <property type="entry name" value="Metal_Ion_Import_ABC"/>
</dbReference>
<feature type="domain" description="ABC transporter" evidence="8">
    <location>
        <begin position="43"/>
        <end position="276"/>
    </location>
</feature>
<keyword evidence="5" id="KW-0547">Nucleotide-binding</keyword>
<feature type="compositionally biased region" description="Basic residues" evidence="7">
    <location>
        <begin position="25"/>
        <end position="37"/>
    </location>
</feature>
<evidence type="ECO:0000256" key="2">
    <source>
        <dbReference type="ARBA" id="ARBA00022448"/>
    </source>
</evidence>
<dbReference type="RefSeq" id="WP_238462652.1">
    <property type="nucleotide sequence ID" value="NZ_JAKLJA010000003.1"/>
</dbReference>
<dbReference type="Gene3D" id="3.40.50.300">
    <property type="entry name" value="P-loop containing nucleotide triphosphate hydrolases"/>
    <property type="match status" value="1"/>
</dbReference>
<evidence type="ECO:0000259" key="8">
    <source>
        <dbReference type="PROSITE" id="PS50893"/>
    </source>
</evidence>
<evidence type="ECO:0000256" key="1">
    <source>
        <dbReference type="ARBA" id="ARBA00005417"/>
    </source>
</evidence>
<keyword evidence="10" id="KW-1185">Reference proteome</keyword>
<dbReference type="InterPro" id="IPR017871">
    <property type="entry name" value="ABC_transporter-like_CS"/>
</dbReference>
<proteinExistence type="inferred from homology"/>
<gene>
    <name evidence="9" type="ORF">L5014_05940</name>
</gene>
<keyword evidence="2" id="KW-0813">Transport</keyword>
<keyword evidence="6 9" id="KW-0067">ATP-binding</keyword>
<feature type="compositionally biased region" description="Basic and acidic residues" evidence="7">
    <location>
        <begin position="297"/>
        <end position="311"/>
    </location>
</feature>
<evidence type="ECO:0000256" key="7">
    <source>
        <dbReference type="SAM" id="MobiDB-lite"/>
    </source>
</evidence>
<evidence type="ECO:0000256" key="4">
    <source>
        <dbReference type="ARBA" id="ARBA00022519"/>
    </source>
</evidence>
<dbReference type="InterPro" id="IPR003439">
    <property type="entry name" value="ABC_transporter-like_ATP-bd"/>
</dbReference>
<keyword evidence="3" id="KW-1003">Cell membrane</keyword>
<sequence length="341" mass="36478">MTEAAPSPQAQAAHAAQAAPAAHAAGHHAHHEQHGHRPAQPVLTLAGVTLTLGERTILRDANFAVNQGEFIGVLGPNGAGKTTLMRAILGLVPASHGAIRVLGEPVARGNAKIGYMPQTRTALASRRVRGRDFVAMAADGHRWGLPHSDAATRADVSRVLDLVGASKLADRPLSEISGGERQRLLLAQCLLGDPKLLLLDEPLISLDPNHQRGVVELVRRVQRELGIAVLFSAHELNPLLNSLDRVLYLGNGVAALGSVDEVITAPVLSRLYGSPIEVMRMKGRIFVMSGDVEVEKHDHEHEHDHAHDHGHSHAHGHSHGSHDSHAQDNNDNNAHGHTHDA</sequence>
<dbReference type="PROSITE" id="PS00211">
    <property type="entry name" value="ABC_TRANSPORTER_1"/>
    <property type="match status" value="1"/>
</dbReference>
<evidence type="ECO:0000256" key="3">
    <source>
        <dbReference type="ARBA" id="ARBA00022475"/>
    </source>
</evidence>
<protein>
    <submittedName>
        <fullName evidence="9">ABC transporter ATP-binding protein</fullName>
    </submittedName>
</protein>
<dbReference type="InterPro" id="IPR027417">
    <property type="entry name" value="P-loop_NTPase"/>
</dbReference>
<dbReference type="SMART" id="SM00382">
    <property type="entry name" value="AAA"/>
    <property type="match status" value="1"/>
</dbReference>
<accession>A0A9X1UGE9</accession>
<dbReference type="SUPFAM" id="SSF52540">
    <property type="entry name" value="P-loop containing nucleoside triphosphate hydrolases"/>
    <property type="match status" value="1"/>
</dbReference>
<comment type="similarity">
    <text evidence="1">Belongs to the ABC transporter superfamily.</text>
</comment>